<name>A0A6H2HAN4_9BURK</name>
<evidence type="ECO:0000256" key="2">
    <source>
        <dbReference type="ARBA" id="ARBA00022679"/>
    </source>
</evidence>
<organism evidence="5 6">
    <name type="scientific">Polaromonas vacuolata</name>
    <dbReference type="NCBI Taxonomy" id="37448"/>
    <lineage>
        <taxon>Bacteria</taxon>
        <taxon>Pseudomonadati</taxon>
        <taxon>Pseudomonadota</taxon>
        <taxon>Betaproteobacteria</taxon>
        <taxon>Burkholderiales</taxon>
        <taxon>Comamonadaceae</taxon>
        <taxon>Polaromonas</taxon>
    </lineage>
</organism>
<dbReference type="EMBL" id="CP051461">
    <property type="protein sequence ID" value="QJC56536.1"/>
    <property type="molecule type" value="Genomic_DNA"/>
</dbReference>
<evidence type="ECO:0000259" key="4">
    <source>
        <dbReference type="Pfam" id="PF13649"/>
    </source>
</evidence>
<dbReference type="SUPFAM" id="SSF53335">
    <property type="entry name" value="S-adenosyl-L-methionine-dependent methyltransferases"/>
    <property type="match status" value="1"/>
</dbReference>
<accession>A0A6H2HAN4</accession>
<evidence type="ECO:0000256" key="3">
    <source>
        <dbReference type="ARBA" id="ARBA00022691"/>
    </source>
</evidence>
<evidence type="ECO:0000313" key="6">
    <source>
        <dbReference type="Proteomes" id="UP000502041"/>
    </source>
</evidence>
<protein>
    <recommendedName>
        <fullName evidence="4">Methyltransferase domain-containing protein</fullName>
    </recommendedName>
</protein>
<dbReference type="Gene3D" id="3.40.50.150">
    <property type="entry name" value="Vaccinia Virus protein VP39"/>
    <property type="match status" value="1"/>
</dbReference>
<dbReference type="CDD" id="cd02440">
    <property type="entry name" value="AdoMet_MTases"/>
    <property type="match status" value="1"/>
</dbReference>
<dbReference type="GO" id="GO:0008168">
    <property type="term" value="F:methyltransferase activity"/>
    <property type="evidence" value="ECO:0007669"/>
    <property type="project" value="UniProtKB-KW"/>
</dbReference>
<reference evidence="5 6" key="1">
    <citation type="submission" date="2020-04" db="EMBL/GenBank/DDBJ databases">
        <title>Complete genome of a Psychrophilic, Marine, Gas Vacuolate Bacterium Polaromonas vacuolata KCTC 22033T.</title>
        <authorList>
            <person name="Hwang K."/>
            <person name="Kim K.M."/>
        </authorList>
    </citation>
    <scope>NUCLEOTIDE SEQUENCE [LARGE SCALE GENOMIC DNA]</scope>
    <source>
        <strain evidence="5 6">KCTC 22033</strain>
    </source>
</reference>
<keyword evidence="6" id="KW-1185">Reference proteome</keyword>
<evidence type="ECO:0000256" key="1">
    <source>
        <dbReference type="ARBA" id="ARBA00022603"/>
    </source>
</evidence>
<dbReference type="Pfam" id="PF13649">
    <property type="entry name" value="Methyltransf_25"/>
    <property type="match status" value="1"/>
</dbReference>
<dbReference type="InterPro" id="IPR029063">
    <property type="entry name" value="SAM-dependent_MTases_sf"/>
</dbReference>
<gene>
    <name evidence="5" type="ORF">HC248_01842</name>
</gene>
<keyword evidence="1" id="KW-0489">Methyltransferase</keyword>
<keyword evidence="3" id="KW-0949">S-adenosyl-L-methionine</keyword>
<dbReference type="KEGG" id="pvac:HC248_01842"/>
<dbReference type="PANTHER" id="PTHR43464">
    <property type="entry name" value="METHYLTRANSFERASE"/>
    <property type="match status" value="1"/>
</dbReference>
<keyword evidence="2" id="KW-0808">Transferase</keyword>
<dbReference type="RefSeq" id="WP_168922226.1">
    <property type="nucleotide sequence ID" value="NZ_CP051461.1"/>
</dbReference>
<dbReference type="AlphaFoldDB" id="A0A6H2HAN4"/>
<evidence type="ECO:0000313" key="5">
    <source>
        <dbReference type="EMBL" id="QJC56536.1"/>
    </source>
</evidence>
<proteinExistence type="predicted"/>
<dbReference type="GO" id="GO:0032259">
    <property type="term" value="P:methylation"/>
    <property type="evidence" value="ECO:0007669"/>
    <property type="project" value="UniProtKB-KW"/>
</dbReference>
<sequence length="266" mass="29968">MNVPEPLGESDLRATYDSYFASKEYQQRYPHPNIGTLAFLQRHVMGQCQKILDVGCGDGRYAIPILQGCNANVTGCDISAAALKSFRDTAAAQAISDARFELLHHSVEQIHQNKYFDAMLMIFGVLSHIKKSNARKAMLQKLRQLAKPNCKLILSVPSIWRRRPWDLLASAFHHDSMLWGDISFNRTIAGKTQTFPYHLYSVSTLRLELKQAGWHLVACEAESLFPEWLVTQHERLGKIDHFAQRLLPASLGYGIRAMAVAVEGSE</sequence>
<dbReference type="Proteomes" id="UP000502041">
    <property type="component" value="Chromosome"/>
</dbReference>
<dbReference type="InterPro" id="IPR041698">
    <property type="entry name" value="Methyltransf_25"/>
</dbReference>
<dbReference type="PANTHER" id="PTHR43464:SF19">
    <property type="entry name" value="UBIQUINONE BIOSYNTHESIS O-METHYLTRANSFERASE, MITOCHONDRIAL"/>
    <property type="match status" value="1"/>
</dbReference>
<feature type="domain" description="Methyltransferase" evidence="4">
    <location>
        <begin position="51"/>
        <end position="149"/>
    </location>
</feature>